<feature type="site" description="Histone H3K4me3 binding" evidence="13">
    <location>
        <position position="497"/>
    </location>
</feature>
<feature type="binding site" evidence="14">
    <location>
        <position position="488"/>
    </location>
    <ligand>
        <name>Zn(2+)</name>
        <dbReference type="ChEBI" id="CHEBI:29105"/>
        <label>2</label>
    </ligand>
</feature>
<comment type="function">
    <text evidence="16">Component of an histone acetyltransferase complex.</text>
</comment>
<comment type="function">
    <text evidence="12">Component of the NuA4 histone acetyltransferase complex which is involved in transcriptional activation of selected genes principally by acetylation of nucleosomal histone H4 and H2A. The NuA4 complex is also involved in DNA repair. Involved in cell cycle progression and meiosis.</text>
</comment>
<dbReference type="CDD" id="cd15505">
    <property type="entry name" value="PHD_ING"/>
    <property type="match status" value="1"/>
</dbReference>
<dbReference type="PANTHER" id="PTHR10333:SF100">
    <property type="entry name" value="CHROMATIN MODIFICATION-RELATED PROTEIN YNG2"/>
    <property type="match status" value="1"/>
</dbReference>
<comment type="domain">
    <text evidence="16">The PHD-type zinc finger mediates the binding to H3K4me3.</text>
</comment>
<evidence type="ECO:0000313" key="19">
    <source>
        <dbReference type="EMBL" id="KAK4116405.1"/>
    </source>
</evidence>
<evidence type="ECO:0000256" key="5">
    <source>
        <dbReference type="ARBA" id="ARBA00022771"/>
    </source>
</evidence>
<evidence type="ECO:0000256" key="2">
    <source>
        <dbReference type="ARBA" id="ARBA00010210"/>
    </source>
</evidence>
<feature type="compositionally biased region" description="Low complexity" evidence="17">
    <location>
        <begin position="284"/>
        <end position="295"/>
    </location>
</feature>
<dbReference type="InterPro" id="IPR019787">
    <property type="entry name" value="Znf_PHD-finger"/>
</dbReference>
<feature type="site" description="Histone H3K4me3 binding" evidence="13">
    <location>
        <position position="474"/>
    </location>
</feature>
<keyword evidence="8" id="KW-0234">DNA repair</keyword>
<dbReference type="SMART" id="SM01408">
    <property type="entry name" value="ING"/>
    <property type="match status" value="1"/>
</dbReference>
<dbReference type="InterPro" id="IPR011011">
    <property type="entry name" value="Znf_FYVE_PHD"/>
</dbReference>
<feature type="region of interest" description="Disordered" evidence="17">
    <location>
        <begin position="140"/>
        <end position="179"/>
    </location>
</feature>
<dbReference type="GO" id="GO:0051321">
    <property type="term" value="P:meiotic cell cycle"/>
    <property type="evidence" value="ECO:0007669"/>
    <property type="project" value="UniProtKB-KW"/>
</dbReference>
<dbReference type="PROSITE" id="PS50016">
    <property type="entry name" value="ZF_PHD_2"/>
    <property type="match status" value="1"/>
</dbReference>
<evidence type="ECO:0000256" key="1">
    <source>
        <dbReference type="ARBA" id="ARBA00004123"/>
    </source>
</evidence>
<dbReference type="GO" id="GO:0006355">
    <property type="term" value="P:regulation of DNA-templated transcription"/>
    <property type="evidence" value="ECO:0007669"/>
    <property type="project" value="TreeGrafter"/>
</dbReference>
<evidence type="ECO:0000256" key="7">
    <source>
        <dbReference type="ARBA" id="ARBA00022853"/>
    </source>
</evidence>
<sequence>MPRDDLSIDFVRKMPPVESLDPALILDEWISRTQNLPEELRFLQDEIADKDRQYDKLVREIEDRDGRIQKWIKAHGSHHPNPKEEEYRATIRKNYAQAEQLSNEKIALTQKLQQTIDKHIRQLDMQIKILYDRGEPGFTDPDELPSLLRPSAANTTNGQNGLRSANSSNPAASAFNSITNGGSQVRVTNAQIRNAQAQQHGSASAPATPAASMIMGRQARESSAGPSGGATKRGPRSNGGLGNLPATSSGLARHSSLGPGTPKGHQTATGSQRAGSAGPRATFKAAGSGAGRKAGTPSSTAGRKKGTSGNGAHKSGLSRVKRAAKNSPSSTVDSELSEAETGSDEDSDARTGGRRTPATISRSASNQASFNGAGAGSAREGSNHHSPSSTPHQGAAGGNGTNAGSGPPHRRLGGVETSRNGDQDGSNNHHPLSASSATGGNTNTGAGNGPAAHHNNSDAMEVDEDEEAGDDRKYCLCQNVSFGNMVACDNDDCPYEWFHWGCVGLKSEPNGTWYCPDCSRSLGLGQGGQGGGQQQQKKVGAAGSGSGSSSNSNSKESGSGGGGDSASGSGSGPSSGAG</sequence>
<feature type="compositionally biased region" description="Acidic residues" evidence="17">
    <location>
        <begin position="335"/>
        <end position="347"/>
    </location>
</feature>
<evidence type="ECO:0000256" key="8">
    <source>
        <dbReference type="ARBA" id="ARBA00023204"/>
    </source>
</evidence>
<feature type="compositionally biased region" description="Polar residues" evidence="17">
    <location>
        <begin position="264"/>
        <end position="274"/>
    </location>
</feature>
<feature type="binding site" evidence="14">
    <location>
        <position position="493"/>
    </location>
    <ligand>
        <name>Zn(2+)</name>
        <dbReference type="ChEBI" id="CHEBI:29105"/>
        <label>2</label>
    </ligand>
</feature>
<comment type="subcellular location">
    <subcellularLocation>
        <location evidence="1 16">Nucleus</location>
    </subcellularLocation>
</comment>
<dbReference type="CDD" id="cd16858">
    <property type="entry name" value="ING_ING3_Yng2p"/>
    <property type="match status" value="1"/>
</dbReference>
<evidence type="ECO:0000256" key="17">
    <source>
        <dbReference type="SAM" id="MobiDB-lite"/>
    </source>
</evidence>
<evidence type="ECO:0000256" key="14">
    <source>
        <dbReference type="PIRSR" id="PIRSR628651-51"/>
    </source>
</evidence>
<dbReference type="InterPro" id="IPR019786">
    <property type="entry name" value="Zinc_finger_PHD-type_CS"/>
</dbReference>
<dbReference type="GO" id="GO:0008270">
    <property type="term" value="F:zinc ion binding"/>
    <property type="evidence" value="ECO:0007669"/>
    <property type="project" value="UniProtKB-KW"/>
</dbReference>
<feature type="site" description="Histone H3K4me3 binding" evidence="13">
    <location>
        <position position="485"/>
    </location>
</feature>
<proteinExistence type="inferred from homology"/>
<feature type="region of interest" description="Disordered" evidence="17">
    <location>
        <begin position="525"/>
        <end position="578"/>
    </location>
</feature>
<reference evidence="19" key="1">
    <citation type="journal article" date="2023" name="Mol. Phylogenet. Evol.">
        <title>Genome-scale phylogeny and comparative genomics of the fungal order Sordariales.</title>
        <authorList>
            <person name="Hensen N."/>
            <person name="Bonometti L."/>
            <person name="Westerberg I."/>
            <person name="Brannstrom I.O."/>
            <person name="Guillou S."/>
            <person name="Cros-Aarteil S."/>
            <person name="Calhoun S."/>
            <person name="Haridas S."/>
            <person name="Kuo A."/>
            <person name="Mondo S."/>
            <person name="Pangilinan J."/>
            <person name="Riley R."/>
            <person name="LaButti K."/>
            <person name="Andreopoulos B."/>
            <person name="Lipzen A."/>
            <person name="Chen C."/>
            <person name="Yan M."/>
            <person name="Daum C."/>
            <person name="Ng V."/>
            <person name="Clum A."/>
            <person name="Steindorff A."/>
            <person name="Ohm R.A."/>
            <person name="Martin F."/>
            <person name="Silar P."/>
            <person name="Natvig D.O."/>
            <person name="Lalanne C."/>
            <person name="Gautier V."/>
            <person name="Ament-Velasquez S.L."/>
            <person name="Kruys A."/>
            <person name="Hutchinson M.I."/>
            <person name="Powell A.J."/>
            <person name="Barry K."/>
            <person name="Miller A.N."/>
            <person name="Grigoriev I.V."/>
            <person name="Debuchy R."/>
            <person name="Gladieux P."/>
            <person name="Hiltunen Thoren M."/>
            <person name="Johannesson H."/>
        </authorList>
    </citation>
    <scope>NUCLEOTIDE SEQUENCE</scope>
    <source>
        <strain evidence="19">CBS 508.74</strain>
    </source>
</reference>
<feature type="binding site" evidence="14">
    <location>
        <position position="518"/>
    </location>
    <ligand>
        <name>Zn(2+)</name>
        <dbReference type="ChEBI" id="CHEBI:29105"/>
        <label>2</label>
    </ligand>
</feature>
<evidence type="ECO:0000313" key="20">
    <source>
        <dbReference type="Proteomes" id="UP001302812"/>
    </source>
</evidence>
<dbReference type="Pfam" id="PF12998">
    <property type="entry name" value="ING"/>
    <property type="match status" value="1"/>
</dbReference>
<evidence type="ECO:0000256" key="3">
    <source>
        <dbReference type="ARBA" id="ARBA00022723"/>
    </source>
</evidence>
<evidence type="ECO:0000256" key="9">
    <source>
        <dbReference type="ARBA" id="ARBA00023242"/>
    </source>
</evidence>
<evidence type="ECO:0000259" key="18">
    <source>
        <dbReference type="PROSITE" id="PS50016"/>
    </source>
</evidence>
<dbReference type="Gene3D" id="6.10.140.1740">
    <property type="match status" value="1"/>
</dbReference>
<feature type="compositionally biased region" description="Polar residues" evidence="17">
    <location>
        <begin position="417"/>
        <end position="430"/>
    </location>
</feature>
<organism evidence="19 20">
    <name type="scientific">Canariomyces notabilis</name>
    <dbReference type="NCBI Taxonomy" id="2074819"/>
    <lineage>
        <taxon>Eukaryota</taxon>
        <taxon>Fungi</taxon>
        <taxon>Dikarya</taxon>
        <taxon>Ascomycota</taxon>
        <taxon>Pezizomycotina</taxon>
        <taxon>Sordariomycetes</taxon>
        <taxon>Sordariomycetidae</taxon>
        <taxon>Sordariales</taxon>
        <taxon>Chaetomiaceae</taxon>
        <taxon>Canariomyces</taxon>
    </lineage>
</organism>
<feature type="site" description="Histone H3K4me3 binding" evidence="13">
    <location>
        <position position="489"/>
    </location>
</feature>
<feature type="binding site" evidence="14">
    <location>
        <position position="499"/>
    </location>
    <ligand>
        <name>Zn(2+)</name>
        <dbReference type="ChEBI" id="CHEBI:29105"/>
        <label>1</label>
    </ligand>
</feature>
<reference evidence="19" key="2">
    <citation type="submission" date="2023-05" db="EMBL/GenBank/DDBJ databases">
        <authorList>
            <consortium name="Lawrence Berkeley National Laboratory"/>
            <person name="Steindorff A."/>
            <person name="Hensen N."/>
            <person name="Bonometti L."/>
            <person name="Westerberg I."/>
            <person name="Brannstrom I.O."/>
            <person name="Guillou S."/>
            <person name="Cros-Aarteil S."/>
            <person name="Calhoun S."/>
            <person name="Haridas S."/>
            <person name="Kuo A."/>
            <person name="Mondo S."/>
            <person name="Pangilinan J."/>
            <person name="Riley R."/>
            <person name="Labutti K."/>
            <person name="Andreopoulos B."/>
            <person name="Lipzen A."/>
            <person name="Chen C."/>
            <person name="Yanf M."/>
            <person name="Daum C."/>
            <person name="Ng V."/>
            <person name="Clum A."/>
            <person name="Ohm R."/>
            <person name="Martin F."/>
            <person name="Silar P."/>
            <person name="Natvig D."/>
            <person name="Lalanne C."/>
            <person name="Gautier V."/>
            <person name="Ament-Velasquez S.L."/>
            <person name="Kruys A."/>
            <person name="Hutchinson M.I."/>
            <person name="Powell A.J."/>
            <person name="Barry K."/>
            <person name="Miller A.N."/>
            <person name="Grigoriev I.V."/>
            <person name="Debuchy R."/>
            <person name="Gladieux P."/>
            <person name="Thoren M.H."/>
            <person name="Johannesson H."/>
        </authorList>
    </citation>
    <scope>NUCLEOTIDE SEQUENCE</scope>
    <source>
        <strain evidence="19">CBS 508.74</strain>
    </source>
</reference>
<protein>
    <recommendedName>
        <fullName evidence="16">Chromatin modification-related protein</fullName>
    </recommendedName>
</protein>
<dbReference type="Proteomes" id="UP001302812">
    <property type="component" value="Unassembled WGS sequence"/>
</dbReference>
<dbReference type="SMART" id="SM00249">
    <property type="entry name" value="PHD"/>
    <property type="match status" value="1"/>
</dbReference>
<feature type="compositionally biased region" description="Low complexity" evidence="17">
    <location>
        <begin position="164"/>
        <end position="177"/>
    </location>
</feature>
<feature type="domain" description="PHD-type" evidence="18">
    <location>
        <begin position="472"/>
        <end position="521"/>
    </location>
</feature>
<feature type="binding site" evidence="14">
    <location>
        <position position="477"/>
    </location>
    <ligand>
        <name>Zn(2+)</name>
        <dbReference type="ChEBI" id="CHEBI:29105"/>
        <label>1</label>
    </ligand>
</feature>
<dbReference type="GO" id="GO:0006325">
    <property type="term" value="P:chromatin organization"/>
    <property type="evidence" value="ECO:0007669"/>
    <property type="project" value="UniProtKB-KW"/>
</dbReference>
<dbReference type="PANTHER" id="PTHR10333">
    <property type="entry name" value="INHIBITOR OF GROWTH PROTEIN"/>
    <property type="match status" value="1"/>
</dbReference>
<evidence type="ECO:0000256" key="12">
    <source>
        <dbReference type="ARBA" id="ARBA00037044"/>
    </source>
</evidence>
<dbReference type="GO" id="GO:0006281">
    <property type="term" value="P:DNA repair"/>
    <property type="evidence" value="ECO:0007669"/>
    <property type="project" value="UniProtKB-KW"/>
</dbReference>
<feature type="region of interest" description="Disordered" evidence="17">
    <location>
        <begin position="216"/>
        <end position="465"/>
    </location>
</feature>
<evidence type="ECO:0000256" key="11">
    <source>
        <dbReference type="ARBA" id="ARBA00023306"/>
    </source>
</evidence>
<keyword evidence="7 16" id="KW-0156">Chromatin regulator</keyword>
<comment type="subunit">
    <text evidence="16">Component of an histone acetyltransferase complex. Interacts with H3K4me3 and to a lesser extent with H3K4me2.</text>
</comment>
<feature type="compositionally biased region" description="Polar residues" evidence="17">
    <location>
        <begin position="152"/>
        <end position="163"/>
    </location>
</feature>
<dbReference type="SUPFAM" id="SSF57903">
    <property type="entry name" value="FYVE/PHD zinc finger"/>
    <property type="match status" value="1"/>
</dbReference>
<feature type="compositionally biased region" description="Low complexity" evidence="17">
    <location>
        <begin position="433"/>
        <end position="454"/>
    </location>
</feature>
<dbReference type="GeneID" id="89938437"/>
<feature type="compositionally biased region" description="Gly residues" evidence="17">
    <location>
        <begin position="558"/>
        <end position="578"/>
    </location>
</feature>
<keyword evidence="6 14" id="KW-0862">Zinc</keyword>
<keyword evidence="20" id="KW-1185">Reference proteome</keyword>
<feature type="compositionally biased region" description="Polar residues" evidence="17">
    <location>
        <begin position="358"/>
        <end position="370"/>
    </location>
</feature>
<evidence type="ECO:0000256" key="15">
    <source>
        <dbReference type="PROSITE-ProRule" id="PRU00146"/>
    </source>
</evidence>
<dbReference type="GO" id="GO:0035267">
    <property type="term" value="C:NuA4 histone acetyltransferase complex"/>
    <property type="evidence" value="ECO:0007669"/>
    <property type="project" value="TreeGrafter"/>
</dbReference>
<dbReference type="PROSITE" id="PS01359">
    <property type="entry name" value="ZF_PHD_1"/>
    <property type="match status" value="1"/>
</dbReference>
<evidence type="ECO:0000256" key="4">
    <source>
        <dbReference type="ARBA" id="ARBA00022763"/>
    </source>
</evidence>
<dbReference type="InterPro" id="IPR028651">
    <property type="entry name" value="ING_fam"/>
</dbReference>
<dbReference type="AlphaFoldDB" id="A0AAN6YW93"/>
<dbReference type="GO" id="GO:0005634">
    <property type="term" value="C:nucleus"/>
    <property type="evidence" value="ECO:0007669"/>
    <property type="project" value="UniProtKB-SubCell"/>
</dbReference>
<name>A0AAN6YW93_9PEZI</name>
<dbReference type="InterPro" id="IPR001965">
    <property type="entry name" value="Znf_PHD"/>
</dbReference>
<keyword evidence="10" id="KW-0469">Meiosis</keyword>
<keyword evidence="3 14" id="KW-0479">Metal-binding</keyword>
<feature type="compositionally biased region" description="Low complexity" evidence="17">
    <location>
        <begin position="534"/>
        <end position="557"/>
    </location>
</feature>
<dbReference type="InterPro" id="IPR013083">
    <property type="entry name" value="Znf_RING/FYVE/PHD"/>
</dbReference>
<accession>A0AAN6YW93</accession>
<dbReference type="RefSeq" id="XP_064673975.1">
    <property type="nucleotide sequence ID" value="XM_064814312.1"/>
</dbReference>
<keyword evidence="9 16" id="KW-0539">Nucleus</keyword>
<dbReference type="EMBL" id="MU853333">
    <property type="protein sequence ID" value="KAK4116405.1"/>
    <property type="molecule type" value="Genomic_DNA"/>
</dbReference>
<evidence type="ECO:0000256" key="6">
    <source>
        <dbReference type="ARBA" id="ARBA00022833"/>
    </source>
</evidence>
<dbReference type="Gene3D" id="3.30.40.10">
    <property type="entry name" value="Zinc/RING finger domain, C3HC4 (zinc finger)"/>
    <property type="match status" value="1"/>
</dbReference>
<keyword evidence="11" id="KW-0131">Cell cycle</keyword>
<evidence type="ECO:0000256" key="13">
    <source>
        <dbReference type="PIRSR" id="PIRSR628651-50"/>
    </source>
</evidence>
<feature type="binding site" evidence="14">
    <location>
        <position position="515"/>
    </location>
    <ligand>
        <name>Zn(2+)</name>
        <dbReference type="ChEBI" id="CHEBI:29105"/>
        <label>2</label>
    </ligand>
</feature>
<evidence type="ECO:0000256" key="16">
    <source>
        <dbReference type="RuleBase" id="RU361213"/>
    </source>
</evidence>
<comment type="similarity">
    <text evidence="2 16">Belongs to the ING family.</text>
</comment>
<feature type="binding site" evidence="14">
    <location>
        <position position="475"/>
    </location>
    <ligand>
        <name>Zn(2+)</name>
        <dbReference type="ChEBI" id="CHEBI:29105"/>
        <label>1</label>
    </ligand>
</feature>
<feature type="binding site" evidence="14">
    <location>
        <position position="502"/>
    </location>
    <ligand>
        <name>Zn(2+)</name>
        <dbReference type="ChEBI" id="CHEBI:29105"/>
        <label>1</label>
    </ligand>
</feature>
<dbReference type="InterPro" id="IPR024610">
    <property type="entry name" value="ING_N_histone-binding"/>
</dbReference>
<evidence type="ECO:0000256" key="10">
    <source>
        <dbReference type="ARBA" id="ARBA00023254"/>
    </source>
</evidence>
<gene>
    <name evidence="19" type="ORF">N656DRAFT_774659</name>
</gene>
<keyword evidence="5 15" id="KW-0863">Zinc-finger</keyword>
<comment type="caution">
    <text evidence="19">The sequence shown here is derived from an EMBL/GenBank/DDBJ whole genome shotgun (WGS) entry which is preliminary data.</text>
</comment>
<keyword evidence="4" id="KW-0227">DNA damage</keyword>